<dbReference type="Pfam" id="PF01339">
    <property type="entry name" value="CheB_methylest"/>
    <property type="match status" value="1"/>
</dbReference>
<feature type="domain" description="Response regulatory" evidence="7">
    <location>
        <begin position="5"/>
        <end position="122"/>
    </location>
</feature>
<comment type="PTM">
    <text evidence="3">Phosphorylated by CheA. Phosphorylation of the N-terminal regulatory domain activates the methylesterase activity.</text>
</comment>
<keyword evidence="3 5" id="KW-0597">Phosphoprotein</keyword>
<dbReference type="Gene3D" id="3.40.50.2300">
    <property type="match status" value="1"/>
</dbReference>
<feature type="domain" description="CheB-type methylesterase" evidence="8">
    <location>
        <begin position="188"/>
        <end position="374"/>
    </location>
</feature>
<dbReference type="AlphaFoldDB" id="A0A832YTX3"/>
<evidence type="ECO:0000256" key="6">
    <source>
        <dbReference type="SAM" id="MobiDB-lite"/>
    </source>
</evidence>
<evidence type="ECO:0000256" key="4">
    <source>
        <dbReference type="PROSITE-ProRule" id="PRU00050"/>
    </source>
</evidence>
<dbReference type="SUPFAM" id="SSF52738">
    <property type="entry name" value="Methylesterase CheB, C-terminal domain"/>
    <property type="match status" value="1"/>
</dbReference>
<comment type="caution">
    <text evidence="9">The sequence shown here is derived from an EMBL/GenBank/DDBJ whole genome shotgun (WGS) entry which is preliminary data.</text>
</comment>
<feature type="active site" evidence="3 4">
    <location>
        <position position="219"/>
    </location>
</feature>
<gene>
    <name evidence="3" type="primary">cheB</name>
    <name evidence="9" type="ORF">EYG76_01585</name>
</gene>
<comment type="similarity">
    <text evidence="3">Belongs to the CheB family.</text>
</comment>
<evidence type="ECO:0000313" key="10">
    <source>
        <dbReference type="Proteomes" id="UP000605144"/>
    </source>
</evidence>
<dbReference type="EC" id="3.5.1.44" evidence="3"/>
<comment type="subcellular location">
    <subcellularLocation>
        <location evidence="3">Cytoplasm</location>
    </subcellularLocation>
</comment>
<dbReference type="SMART" id="SM00448">
    <property type="entry name" value="REC"/>
    <property type="match status" value="1"/>
</dbReference>
<dbReference type="InterPro" id="IPR008248">
    <property type="entry name" value="CheB-like"/>
</dbReference>
<accession>A0A832YTX3</accession>
<dbReference type="GO" id="GO:0005737">
    <property type="term" value="C:cytoplasm"/>
    <property type="evidence" value="ECO:0007669"/>
    <property type="project" value="UniProtKB-SubCell"/>
</dbReference>
<evidence type="ECO:0000256" key="5">
    <source>
        <dbReference type="PROSITE-ProRule" id="PRU00169"/>
    </source>
</evidence>
<keyword evidence="1 3" id="KW-0378">Hydrolase</keyword>
<dbReference type="InterPro" id="IPR000673">
    <property type="entry name" value="Sig_transdc_resp-reg_Me-estase"/>
</dbReference>
<feature type="modified residue" description="4-aspartylphosphate" evidence="3 5">
    <location>
        <position position="56"/>
    </location>
</feature>
<dbReference type="GO" id="GO:0006935">
    <property type="term" value="P:chemotaxis"/>
    <property type="evidence" value="ECO:0007669"/>
    <property type="project" value="UniProtKB-UniRule"/>
</dbReference>
<evidence type="ECO:0000256" key="1">
    <source>
        <dbReference type="ARBA" id="ARBA00022801"/>
    </source>
</evidence>
<sequence>MKKMKVLVVDDSAFMRKMISDIINSDSELEVIGTAKDGVEAVELTEKLNPDVITMDVEMPRMTGIEAVKKIMEKNPTPILMLSALSKRGSRETFEALEAGAVDFIQKPSGTISLDIREIGDELIKKIKSVAKARVRPRTPSLISTNTKEEKTKDERAKKEEPTPKEVAKKVSTLELDIPPEKLDTMAVMIGSSTGGPPVVTEVVSKLPKNMPPVYIVQHMPKGFTKMFAERMNAEAALTVKEAEDGEMARPGYAYVAPGDYHMLLKKRGRNVYIELDNKMPKVHGTKPSVEVTAEYVARIYGGRTVAVMLSGIGRDGADAYRMIKNKGGKIIAQSKDTCVVFGMPKAVIEYGIADSILPPSKIPEAIVKYIKSIYKG</sequence>
<dbReference type="PROSITE" id="PS50110">
    <property type="entry name" value="RESPONSE_REGULATORY"/>
    <property type="match status" value="1"/>
</dbReference>
<dbReference type="PANTHER" id="PTHR42872:SF3">
    <property type="entry name" value="PROTEIN-GLUTAMATE METHYLESTERASE_PROTEIN-GLUTAMINE GLUTAMINASE 1"/>
    <property type="match status" value="1"/>
</dbReference>
<protein>
    <recommendedName>
        <fullName evidence="3">Protein-glutamate methylesterase/protein-glutamine glutaminase</fullName>
        <ecNumber evidence="3">3.1.1.61</ecNumber>
        <ecNumber evidence="3">3.5.1.44</ecNumber>
    </recommendedName>
</protein>
<dbReference type="InterPro" id="IPR011006">
    <property type="entry name" value="CheY-like_superfamily"/>
</dbReference>
<dbReference type="PIRSF" id="PIRSF000876">
    <property type="entry name" value="RR_chemtxs_CheB"/>
    <property type="match status" value="1"/>
</dbReference>
<name>A0A832YTX3_9EURY</name>
<keyword evidence="3 4" id="KW-0145">Chemotaxis</keyword>
<comment type="catalytic activity">
    <reaction evidence="2 3">
        <text>[protein]-L-glutamate 5-O-methyl ester + H2O = L-glutamyl-[protein] + methanol + H(+)</text>
        <dbReference type="Rhea" id="RHEA:23236"/>
        <dbReference type="Rhea" id="RHEA-COMP:10208"/>
        <dbReference type="Rhea" id="RHEA-COMP:10311"/>
        <dbReference type="ChEBI" id="CHEBI:15377"/>
        <dbReference type="ChEBI" id="CHEBI:15378"/>
        <dbReference type="ChEBI" id="CHEBI:17790"/>
        <dbReference type="ChEBI" id="CHEBI:29973"/>
        <dbReference type="ChEBI" id="CHEBI:82795"/>
        <dbReference type="EC" id="3.1.1.61"/>
    </reaction>
</comment>
<comment type="domain">
    <text evidence="3">Contains a C-terminal catalytic domain, and an N-terminal region which modulates catalytic activity.</text>
</comment>
<feature type="active site" evidence="3 4">
    <location>
        <position position="193"/>
    </location>
</feature>
<dbReference type="HAMAP" id="MF_00099">
    <property type="entry name" value="CheB_chemtxs"/>
    <property type="match status" value="1"/>
</dbReference>
<dbReference type="Proteomes" id="UP000605144">
    <property type="component" value="Unassembled WGS sequence"/>
</dbReference>
<evidence type="ECO:0000313" key="9">
    <source>
        <dbReference type="EMBL" id="HIP16983.1"/>
    </source>
</evidence>
<dbReference type="Gene3D" id="3.40.50.180">
    <property type="entry name" value="Methylesterase CheB, C-terminal domain"/>
    <property type="match status" value="1"/>
</dbReference>
<dbReference type="InterPro" id="IPR035909">
    <property type="entry name" value="CheB_C"/>
</dbReference>
<dbReference type="InterPro" id="IPR001789">
    <property type="entry name" value="Sig_transdc_resp-reg_receiver"/>
</dbReference>
<dbReference type="GO" id="GO:0050568">
    <property type="term" value="F:protein-glutamine glutaminase activity"/>
    <property type="evidence" value="ECO:0007669"/>
    <property type="project" value="UniProtKB-UniRule"/>
</dbReference>
<evidence type="ECO:0000259" key="8">
    <source>
        <dbReference type="PROSITE" id="PS50122"/>
    </source>
</evidence>
<dbReference type="EC" id="3.1.1.61" evidence="3"/>
<dbReference type="NCBIfam" id="NF001965">
    <property type="entry name" value="PRK00742.1"/>
    <property type="match status" value="1"/>
</dbReference>
<dbReference type="GO" id="GO:0008984">
    <property type="term" value="F:protein-glutamate methylesterase activity"/>
    <property type="evidence" value="ECO:0007669"/>
    <property type="project" value="UniProtKB-UniRule"/>
</dbReference>
<comment type="catalytic activity">
    <reaction evidence="3">
        <text>L-glutaminyl-[protein] + H2O = L-glutamyl-[protein] + NH4(+)</text>
        <dbReference type="Rhea" id="RHEA:16441"/>
        <dbReference type="Rhea" id="RHEA-COMP:10207"/>
        <dbReference type="Rhea" id="RHEA-COMP:10208"/>
        <dbReference type="ChEBI" id="CHEBI:15377"/>
        <dbReference type="ChEBI" id="CHEBI:28938"/>
        <dbReference type="ChEBI" id="CHEBI:29973"/>
        <dbReference type="ChEBI" id="CHEBI:30011"/>
        <dbReference type="EC" id="3.5.1.44"/>
    </reaction>
</comment>
<proteinExistence type="inferred from homology"/>
<dbReference type="SUPFAM" id="SSF52172">
    <property type="entry name" value="CheY-like"/>
    <property type="match status" value="1"/>
</dbReference>
<feature type="active site" evidence="3 4">
    <location>
        <position position="316"/>
    </location>
</feature>
<dbReference type="GO" id="GO:0000156">
    <property type="term" value="F:phosphorelay response regulator activity"/>
    <property type="evidence" value="ECO:0007669"/>
    <property type="project" value="InterPro"/>
</dbReference>
<feature type="compositionally biased region" description="Basic and acidic residues" evidence="6">
    <location>
        <begin position="147"/>
        <end position="167"/>
    </location>
</feature>
<evidence type="ECO:0000256" key="2">
    <source>
        <dbReference type="ARBA" id="ARBA00048267"/>
    </source>
</evidence>
<feature type="region of interest" description="Disordered" evidence="6">
    <location>
        <begin position="138"/>
        <end position="167"/>
    </location>
</feature>
<dbReference type="CDD" id="cd17541">
    <property type="entry name" value="REC_CheB-like"/>
    <property type="match status" value="1"/>
</dbReference>
<dbReference type="CDD" id="cd16432">
    <property type="entry name" value="CheB_Rec"/>
    <property type="match status" value="1"/>
</dbReference>
<evidence type="ECO:0000259" key="7">
    <source>
        <dbReference type="PROSITE" id="PS50110"/>
    </source>
</evidence>
<dbReference type="EMBL" id="DQSV01000033">
    <property type="protein sequence ID" value="HIP16983.1"/>
    <property type="molecule type" value="Genomic_DNA"/>
</dbReference>
<keyword evidence="3" id="KW-0963">Cytoplasm</keyword>
<dbReference type="PROSITE" id="PS50122">
    <property type="entry name" value="CHEB"/>
    <property type="match status" value="1"/>
</dbReference>
<evidence type="ECO:0000256" key="3">
    <source>
        <dbReference type="HAMAP-Rule" id="MF_00099"/>
    </source>
</evidence>
<reference evidence="9" key="1">
    <citation type="journal article" date="2020" name="ISME J.">
        <title>Gammaproteobacteria mediating utilization of methyl-, sulfur- and petroleum organic compounds in deep ocean hydrothermal plumes.</title>
        <authorList>
            <person name="Zhou Z."/>
            <person name="Liu Y."/>
            <person name="Pan J."/>
            <person name="Cron B.R."/>
            <person name="Toner B.M."/>
            <person name="Anantharaman K."/>
            <person name="Breier J.A."/>
            <person name="Dick G.J."/>
            <person name="Li M."/>
        </authorList>
    </citation>
    <scope>NUCLEOTIDE SEQUENCE</scope>
    <source>
        <strain evidence="9">SZUA-1385</strain>
    </source>
</reference>
<comment type="function">
    <text evidence="3">Involved in chemotaxis. Part of a chemotaxis signal transduction system that modulates chemotaxis in response to various stimuli. Catalyzes the demethylation of specific methylglutamate residues introduced into the chemoreceptors (methyl-accepting chemotaxis proteins or MCP) by CheR. Also mediates the irreversible deamidation of specific glutamine residues to glutamic acid.</text>
</comment>
<organism evidence="9 10">
    <name type="scientific">Methanothermococcus okinawensis</name>
    <dbReference type="NCBI Taxonomy" id="155863"/>
    <lineage>
        <taxon>Archaea</taxon>
        <taxon>Methanobacteriati</taxon>
        <taxon>Methanobacteriota</taxon>
        <taxon>Methanomada group</taxon>
        <taxon>Methanococci</taxon>
        <taxon>Methanococcales</taxon>
        <taxon>Methanococcaceae</taxon>
        <taxon>Methanothermococcus</taxon>
    </lineage>
</organism>
<dbReference type="PANTHER" id="PTHR42872">
    <property type="entry name" value="PROTEIN-GLUTAMATE METHYLESTERASE/PROTEIN-GLUTAMINE GLUTAMINASE"/>
    <property type="match status" value="1"/>
</dbReference>
<dbReference type="Pfam" id="PF00072">
    <property type="entry name" value="Response_reg"/>
    <property type="match status" value="1"/>
</dbReference>